<dbReference type="AlphaFoldDB" id="A0A2K4ZMC8"/>
<keyword evidence="2" id="KW-1185">Reference proteome</keyword>
<evidence type="ECO:0000313" key="1">
    <source>
        <dbReference type="EMBL" id="SOY31600.1"/>
    </source>
</evidence>
<dbReference type="Proteomes" id="UP000236311">
    <property type="component" value="Unassembled WGS sequence"/>
</dbReference>
<sequence>MPCRVLWDAFLYYMERYSKILEKEKREIVLLRGRGCVYGKCPFCDYHLDKCADDNANYLLNSDVLSQVTGEFDNLEVINSGSVFELDSRTLNLIKAVCRDRNISTIHFESHYLYKEKIPALRRDFSEFNVKMKLGLETFDWAFREKVLKKGIPDRRPEIISRCFDEANFLFGISGQTLASMEQDIILGLTYFERICLNIMCENSTSVRPDEEVISVFREKIYPKYAENNRVDILIENTDFGVG</sequence>
<evidence type="ECO:0008006" key="3">
    <source>
        <dbReference type="Google" id="ProtNLM"/>
    </source>
</evidence>
<proteinExistence type="predicted"/>
<gene>
    <name evidence="1" type="ORF">AMURIS_04344</name>
</gene>
<protein>
    <recommendedName>
        <fullName evidence="3">Elp3/MiaA/NifB-like radical SAM core domain-containing protein</fullName>
    </recommendedName>
</protein>
<organism evidence="1 2">
    <name type="scientific">Acetatifactor muris</name>
    <dbReference type="NCBI Taxonomy" id="879566"/>
    <lineage>
        <taxon>Bacteria</taxon>
        <taxon>Bacillati</taxon>
        <taxon>Bacillota</taxon>
        <taxon>Clostridia</taxon>
        <taxon>Lachnospirales</taxon>
        <taxon>Lachnospiraceae</taxon>
        <taxon>Acetatifactor</taxon>
    </lineage>
</organism>
<reference evidence="1 2" key="1">
    <citation type="submission" date="2018-01" db="EMBL/GenBank/DDBJ databases">
        <authorList>
            <person name="Gaut B.S."/>
            <person name="Morton B.R."/>
            <person name="Clegg M.T."/>
            <person name="Duvall M.R."/>
        </authorList>
    </citation>
    <scope>NUCLEOTIDE SEQUENCE [LARGE SCALE GENOMIC DNA]</scope>
    <source>
        <strain evidence="1">GP69</strain>
    </source>
</reference>
<accession>A0A2K4ZMC8</accession>
<evidence type="ECO:0000313" key="2">
    <source>
        <dbReference type="Proteomes" id="UP000236311"/>
    </source>
</evidence>
<name>A0A2K4ZMC8_9FIRM</name>
<dbReference type="EMBL" id="OFSM01000028">
    <property type="protein sequence ID" value="SOY31600.1"/>
    <property type="molecule type" value="Genomic_DNA"/>
</dbReference>